<dbReference type="InterPro" id="IPR032284">
    <property type="entry name" value="RecQ_Zn-bd"/>
</dbReference>
<dbReference type="PROSITE" id="PS51194">
    <property type="entry name" value="HELICASE_CTER"/>
    <property type="match status" value="1"/>
</dbReference>
<dbReference type="NCBIfam" id="TIGR00614">
    <property type="entry name" value="recQ_fam"/>
    <property type="match status" value="1"/>
</dbReference>
<dbReference type="CDD" id="cd17920">
    <property type="entry name" value="DEXHc_RecQ"/>
    <property type="match status" value="1"/>
</dbReference>
<proteinExistence type="inferred from homology"/>
<evidence type="ECO:0000256" key="12">
    <source>
        <dbReference type="ARBA" id="ARBA00044550"/>
    </source>
</evidence>
<dbReference type="GO" id="GO:0016787">
    <property type="term" value="F:hydrolase activity"/>
    <property type="evidence" value="ECO:0007669"/>
    <property type="project" value="UniProtKB-KW"/>
</dbReference>
<dbReference type="GO" id="GO:0030894">
    <property type="term" value="C:replisome"/>
    <property type="evidence" value="ECO:0007669"/>
    <property type="project" value="TreeGrafter"/>
</dbReference>
<dbReference type="Proteomes" id="UP000194546">
    <property type="component" value="Unassembled WGS sequence"/>
</dbReference>
<dbReference type="InterPro" id="IPR004589">
    <property type="entry name" value="DNA_helicase_ATP-dep_RecQ"/>
</dbReference>
<dbReference type="GO" id="GO:0043590">
    <property type="term" value="C:bacterial nucleoid"/>
    <property type="evidence" value="ECO:0007669"/>
    <property type="project" value="TreeGrafter"/>
</dbReference>
<dbReference type="Gene3D" id="1.10.10.10">
    <property type="entry name" value="Winged helix-like DNA-binding domain superfamily/Winged helix DNA-binding domain"/>
    <property type="match status" value="1"/>
</dbReference>
<accession>A0A242MAJ3</accession>
<dbReference type="GO" id="GO:0043138">
    <property type="term" value="F:3'-5' DNA helicase activity"/>
    <property type="evidence" value="ECO:0007669"/>
    <property type="project" value="UniProtKB-EC"/>
</dbReference>
<dbReference type="SMART" id="SM00490">
    <property type="entry name" value="HELICc"/>
    <property type="match status" value="1"/>
</dbReference>
<name>A0A242MAJ3_CABSO</name>
<comment type="similarity">
    <text evidence="1">Belongs to the helicase family. RecQ subfamily.</text>
</comment>
<dbReference type="InterPro" id="IPR036388">
    <property type="entry name" value="WH-like_DNA-bd_sf"/>
</dbReference>
<evidence type="ECO:0000256" key="5">
    <source>
        <dbReference type="ARBA" id="ARBA00022806"/>
    </source>
</evidence>
<dbReference type="GO" id="GO:0046872">
    <property type="term" value="F:metal ion binding"/>
    <property type="evidence" value="ECO:0007669"/>
    <property type="project" value="UniProtKB-KW"/>
</dbReference>
<evidence type="ECO:0000256" key="3">
    <source>
        <dbReference type="ARBA" id="ARBA00022741"/>
    </source>
</evidence>
<dbReference type="GO" id="GO:0005737">
    <property type="term" value="C:cytoplasm"/>
    <property type="evidence" value="ECO:0007669"/>
    <property type="project" value="TreeGrafter"/>
</dbReference>
<feature type="domain" description="Helicase ATP-binding" evidence="13">
    <location>
        <begin position="85"/>
        <end position="256"/>
    </location>
</feature>
<evidence type="ECO:0000256" key="9">
    <source>
        <dbReference type="ARBA" id="ARBA00034617"/>
    </source>
</evidence>
<evidence type="ECO:0000256" key="2">
    <source>
        <dbReference type="ARBA" id="ARBA00022723"/>
    </source>
</evidence>
<evidence type="ECO:0000256" key="4">
    <source>
        <dbReference type="ARBA" id="ARBA00022801"/>
    </source>
</evidence>
<dbReference type="InterPro" id="IPR027417">
    <property type="entry name" value="P-loop_NTPase"/>
</dbReference>
<comment type="caution">
    <text evidence="15">The sequence shown here is derived from an EMBL/GenBank/DDBJ whole genome shotgun (WGS) entry which is preliminary data.</text>
</comment>
<dbReference type="EMBL" id="NBTY01000182">
    <property type="protein sequence ID" value="OTP67961.1"/>
    <property type="molecule type" value="Genomic_DNA"/>
</dbReference>
<dbReference type="FunFam" id="3.40.50.300:FF:001389">
    <property type="entry name" value="ATP-dependent DNA helicase RecQ"/>
    <property type="match status" value="1"/>
</dbReference>
<dbReference type="GO" id="GO:0006310">
    <property type="term" value="P:DNA recombination"/>
    <property type="evidence" value="ECO:0007669"/>
    <property type="project" value="InterPro"/>
</dbReference>
<comment type="catalytic activity">
    <reaction evidence="9">
        <text>Couples ATP hydrolysis with the unwinding of duplex DNA by translocating in the 3'-5' direction.</text>
        <dbReference type="EC" id="5.6.2.4"/>
    </reaction>
</comment>
<keyword evidence="4" id="KW-0378">Hydrolase</keyword>
<dbReference type="EC" id="5.6.2.4" evidence="10"/>
<dbReference type="SUPFAM" id="SSF52540">
    <property type="entry name" value="P-loop containing nucleoside triphosphate hydrolases"/>
    <property type="match status" value="1"/>
</dbReference>
<evidence type="ECO:0000259" key="13">
    <source>
        <dbReference type="PROSITE" id="PS51192"/>
    </source>
</evidence>
<keyword evidence="8" id="KW-0413">Isomerase</keyword>
<evidence type="ECO:0000256" key="10">
    <source>
        <dbReference type="ARBA" id="ARBA00034808"/>
    </source>
</evidence>
<dbReference type="PANTHER" id="PTHR13710">
    <property type="entry name" value="DNA HELICASE RECQ FAMILY MEMBER"/>
    <property type="match status" value="1"/>
</dbReference>
<dbReference type="PANTHER" id="PTHR13710:SF105">
    <property type="entry name" value="ATP-DEPENDENT DNA HELICASE Q1"/>
    <property type="match status" value="1"/>
</dbReference>
<evidence type="ECO:0000256" key="7">
    <source>
        <dbReference type="ARBA" id="ARBA00023125"/>
    </source>
</evidence>
<evidence type="ECO:0000256" key="6">
    <source>
        <dbReference type="ARBA" id="ARBA00022840"/>
    </source>
</evidence>
<dbReference type="InterPro" id="IPR014001">
    <property type="entry name" value="Helicase_ATP-bd"/>
</dbReference>
<dbReference type="SMART" id="SM00487">
    <property type="entry name" value="DEXDc"/>
    <property type="match status" value="1"/>
</dbReference>
<evidence type="ECO:0000259" key="14">
    <source>
        <dbReference type="PROSITE" id="PS51194"/>
    </source>
</evidence>
<gene>
    <name evidence="15" type="ORF">PAMC26510_29945</name>
</gene>
<sequence length="634" mass="69968">MYESNMTVIGIGFGSLAERGTAFAQCSSETRTFPFTSTGTHVTTESKLGKPIKELLQGTLKKRLKASLHDVFGIDALRPGQEEVIRSVLDGHDTLAVMPTGAGKSLCYQLPALQLGGLTLVVSPLISLMKDQSDKLRETGIAAVALHSGLSAADERQAIRDIDSGESRFLFLTPERLAKADFVEMLNERGKPGTQLIVIDEAHCISQWGHDFRPAFVEMLQSIKALGRPPVLALTATATPAVVEDILRELDMKDAQVINTGVYRDNLVFAVEQLTNPKEKRTRLLERIQALEGTGIVYCSTVAECNAVHAELMEAGIEAQRYNGKMSASERTAAQDAFMENRCRVMVATNAFGMGIDKPDIRFVIHHQMPGSLEAYYQEAGRAGRDGAEAHCILLFELKDKQVQQFFLSGRYPSVETLTRCADALRKLASGNERKLIDTPVDSLHEALPEIGLNKLRTVLSVLQDMRMIRRTRKGSVTVLDTDAPHDMQEAAQRFTQRAAHDREVLERMIGYAQSGQCRWRILLDYFHAHLDAARLHEAVLSMPDELDGGVCCKCDNCVSPPTVVPSPRELQQPASTPKRAAKVWNPGDAVQVRKYGNGHVEMTSGDRVAVLFPDGETRTFIARYVKAVKARRS</sequence>
<keyword evidence="7" id="KW-0238">DNA-binding</keyword>
<evidence type="ECO:0000256" key="8">
    <source>
        <dbReference type="ARBA" id="ARBA00023235"/>
    </source>
</evidence>
<evidence type="ECO:0000313" key="16">
    <source>
        <dbReference type="Proteomes" id="UP000194546"/>
    </source>
</evidence>
<dbReference type="AlphaFoldDB" id="A0A242MAJ3"/>
<dbReference type="Pfam" id="PF00271">
    <property type="entry name" value="Helicase_C"/>
    <property type="match status" value="1"/>
</dbReference>
<keyword evidence="2" id="KW-0479">Metal-binding</keyword>
<keyword evidence="6" id="KW-0067">ATP-binding</keyword>
<dbReference type="Gene3D" id="3.40.50.300">
    <property type="entry name" value="P-loop containing nucleotide triphosphate hydrolases"/>
    <property type="match status" value="2"/>
</dbReference>
<dbReference type="Pfam" id="PF00270">
    <property type="entry name" value="DEAD"/>
    <property type="match status" value="1"/>
</dbReference>
<dbReference type="InterPro" id="IPR011545">
    <property type="entry name" value="DEAD/DEAH_box_helicase_dom"/>
</dbReference>
<evidence type="ECO:0000256" key="1">
    <source>
        <dbReference type="ARBA" id="ARBA00005446"/>
    </source>
</evidence>
<dbReference type="Pfam" id="PF16124">
    <property type="entry name" value="RecQ_Zn_bind"/>
    <property type="match status" value="1"/>
</dbReference>
<dbReference type="PROSITE" id="PS51192">
    <property type="entry name" value="HELICASE_ATP_BIND_1"/>
    <property type="match status" value="1"/>
</dbReference>
<evidence type="ECO:0000313" key="15">
    <source>
        <dbReference type="EMBL" id="OTP67961.1"/>
    </source>
</evidence>
<keyword evidence="5 15" id="KW-0347">Helicase</keyword>
<dbReference type="GO" id="GO:0003677">
    <property type="term" value="F:DNA binding"/>
    <property type="evidence" value="ECO:0007669"/>
    <property type="project" value="UniProtKB-KW"/>
</dbReference>
<keyword evidence="3" id="KW-0547">Nucleotide-binding</keyword>
<dbReference type="GO" id="GO:0009378">
    <property type="term" value="F:four-way junction helicase activity"/>
    <property type="evidence" value="ECO:0007669"/>
    <property type="project" value="TreeGrafter"/>
</dbReference>
<reference evidence="15 16" key="1">
    <citation type="submission" date="2017-03" db="EMBL/GenBank/DDBJ databases">
        <title>Genome analysis of strain PAMC 26510.</title>
        <authorList>
            <person name="Oh H.-M."/>
            <person name="Yang J.-A."/>
        </authorList>
    </citation>
    <scope>NUCLEOTIDE SEQUENCE [LARGE SCALE GENOMIC DNA]</scope>
    <source>
        <strain evidence="15 16">PAMC 26510</strain>
    </source>
</reference>
<feature type="domain" description="Helicase C-terminal" evidence="14">
    <location>
        <begin position="283"/>
        <end position="423"/>
    </location>
</feature>
<evidence type="ECO:0000256" key="11">
    <source>
        <dbReference type="ARBA" id="ARBA00044535"/>
    </source>
</evidence>
<protein>
    <recommendedName>
        <fullName evidence="11">ATP-dependent DNA helicase RecQ</fullName>
        <ecNumber evidence="10">5.6.2.4</ecNumber>
    </recommendedName>
    <alternativeName>
        <fullName evidence="12">DNA 3'-5' helicase RecQ</fullName>
    </alternativeName>
</protein>
<organism evidence="15 16">
    <name type="scientific">Caballeronia sordidicola</name>
    <name type="common">Burkholderia sordidicola</name>
    <dbReference type="NCBI Taxonomy" id="196367"/>
    <lineage>
        <taxon>Bacteria</taxon>
        <taxon>Pseudomonadati</taxon>
        <taxon>Pseudomonadota</taxon>
        <taxon>Betaproteobacteria</taxon>
        <taxon>Burkholderiales</taxon>
        <taxon>Burkholderiaceae</taxon>
        <taxon>Caballeronia</taxon>
    </lineage>
</organism>
<dbReference type="GO" id="GO:0005524">
    <property type="term" value="F:ATP binding"/>
    <property type="evidence" value="ECO:0007669"/>
    <property type="project" value="UniProtKB-KW"/>
</dbReference>
<dbReference type="InterPro" id="IPR001650">
    <property type="entry name" value="Helicase_C-like"/>
</dbReference>
<dbReference type="GO" id="GO:0006281">
    <property type="term" value="P:DNA repair"/>
    <property type="evidence" value="ECO:0007669"/>
    <property type="project" value="TreeGrafter"/>
</dbReference>